<feature type="compositionally biased region" description="Low complexity" evidence="3">
    <location>
        <begin position="123"/>
        <end position="138"/>
    </location>
</feature>
<dbReference type="InterPro" id="IPR035439">
    <property type="entry name" value="UPF0145_dom_sf"/>
</dbReference>
<dbReference type="OrthoDB" id="9796448at2"/>
<feature type="compositionally biased region" description="Pro residues" evidence="3">
    <location>
        <begin position="139"/>
        <end position="149"/>
    </location>
</feature>
<dbReference type="InterPro" id="IPR002765">
    <property type="entry name" value="UPF0145_YbjQ-like"/>
</dbReference>
<dbReference type="Proteomes" id="UP000316500">
    <property type="component" value="Unassembled WGS sequence"/>
</dbReference>
<dbReference type="EMBL" id="VNFK01000027">
    <property type="protein sequence ID" value="TVU58194.1"/>
    <property type="molecule type" value="Genomic_DNA"/>
</dbReference>
<comment type="similarity">
    <text evidence="1 2">Belongs to the UPF0145 family.</text>
</comment>
<comment type="caution">
    <text evidence="4">The sequence shown here is derived from an EMBL/GenBank/DDBJ whole genome shotgun (WGS) entry which is preliminary data.</text>
</comment>
<evidence type="ECO:0000256" key="3">
    <source>
        <dbReference type="SAM" id="MobiDB-lite"/>
    </source>
</evidence>
<evidence type="ECO:0000256" key="2">
    <source>
        <dbReference type="HAMAP-Rule" id="MF_00338"/>
    </source>
</evidence>
<reference evidence="4 5" key="1">
    <citation type="submission" date="2019-07" db="EMBL/GenBank/DDBJ databases">
        <title>Diversity of Bacteria from Kongsfjorden, Arctic.</title>
        <authorList>
            <person name="Yu Y."/>
        </authorList>
    </citation>
    <scope>NUCLEOTIDE SEQUENCE [LARGE SCALE GENOMIC DNA]</scope>
    <source>
        <strain evidence="4 5">SM1928</strain>
    </source>
</reference>
<dbReference type="Gene3D" id="3.30.110.70">
    <property type="entry name" value="Hypothetical protein apc22750. Chain B"/>
    <property type="match status" value="1"/>
</dbReference>
<evidence type="ECO:0000313" key="5">
    <source>
        <dbReference type="Proteomes" id="UP000316500"/>
    </source>
</evidence>
<feature type="region of interest" description="Disordered" evidence="3">
    <location>
        <begin position="122"/>
        <end position="149"/>
    </location>
</feature>
<evidence type="ECO:0000313" key="4">
    <source>
        <dbReference type="EMBL" id="TVU58194.1"/>
    </source>
</evidence>
<dbReference type="SUPFAM" id="SSF117782">
    <property type="entry name" value="YbjQ-like"/>
    <property type="match status" value="1"/>
</dbReference>
<name>A0A558GMS7_PAENT</name>
<dbReference type="Pfam" id="PF01906">
    <property type="entry name" value="YbjQ_1"/>
    <property type="match status" value="1"/>
</dbReference>
<accession>A0A558GMS7</accession>
<dbReference type="PANTHER" id="PTHR34068:SF2">
    <property type="entry name" value="UPF0145 PROTEIN SCO3412"/>
    <property type="match status" value="1"/>
</dbReference>
<organism evidence="4 5">
    <name type="scientific">Paenarthrobacter nitroguajacolicus</name>
    <name type="common">Arthrobacter nitroguajacolicus</name>
    <dbReference type="NCBI Taxonomy" id="211146"/>
    <lineage>
        <taxon>Bacteria</taxon>
        <taxon>Bacillati</taxon>
        <taxon>Actinomycetota</taxon>
        <taxon>Actinomycetes</taxon>
        <taxon>Micrococcales</taxon>
        <taxon>Micrococcaceae</taxon>
        <taxon>Paenarthrobacter</taxon>
    </lineage>
</organism>
<dbReference type="AlphaFoldDB" id="A0A558GMS7"/>
<sequence>MLIVTSNEIPGHRIDAVFGEVMGLTVRSRDIGSQMLAGFRSLGGGELPEMTKALYESRQEVMARMVNEAQQRGANAIVAMRFDTSEMGTNWTEVCAYGTAVYVLPLGEGEPGATGQSVYLTKTAAQQTAQPAAAAQPRQPTPPAPPTQF</sequence>
<protein>
    <recommendedName>
        <fullName evidence="2">UPF0145 protein FQP90_22030</fullName>
    </recommendedName>
</protein>
<proteinExistence type="inferred from homology"/>
<dbReference type="RefSeq" id="WP_144653205.1">
    <property type="nucleotide sequence ID" value="NZ_VNFK01000027.1"/>
</dbReference>
<gene>
    <name evidence="4" type="ORF">FQP90_22030</name>
</gene>
<dbReference type="PANTHER" id="PTHR34068">
    <property type="entry name" value="UPF0145 PROTEIN YBJQ"/>
    <property type="match status" value="1"/>
</dbReference>
<dbReference type="HAMAP" id="MF_00338">
    <property type="entry name" value="UPF0145"/>
    <property type="match status" value="1"/>
</dbReference>
<evidence type="ECO:0000256" key="1">
    <source>
        <dbReference type="ARBA" id="ARBA00010751"/>
    </source>
</evidence>